<evidence type="ECO:0000256" key="4">
    <source>
        <dbReference type="PROSITE-ProRule" id="PRU00134"/>
    </source>
</evidence>
<reference evidence="6 7" key="1">
    <citation type="journal article" date="2024" name="J Genomics">
        <title>Draft genome sequencing and assembly of Favolaschia claudopus CIRM-BRFM 2984 isolated from oak limbs.</title>
        <authorList>
            <person name="Navarro D."/>
            <person name="Drula E."/>
            <person name="Chaduli D."/>
            <person name="Cazenave R."/>
            <person name="Ahrendt S."/>
            <person name="Wang J."/>
            <person name="Lipzen A."/>
            <person name="Daum C."/>
            <person name="Barry K."/>
            <person name="Grigoriev I.V."/>
            <person name="Favel A."/>
            <person name="Rosso M.N."/>
            <person name="Martin F."/>
        </authorList>
    </citation>
    <scope>NUCLEOTIDE SEQUENCE [LARGE SCALE GENOMIC DNA]</scope>
    <source>
        <strain evidence="6 7">CIRM-BRFM 2984</strain>
    </source>
</reference>
<keyword evidence="7" id="KW-1185">Reference proteome</keyword>
<keyword evidence="3" id="KW-0862">Zinc</keyword>
<protein>
    <recommendedName>
        <fullName evidence="5">MYND-type domain-containing protein</fullName>
    </recommendedName>
</protein>
<organism evidence="6 7">
    <name type="scientific">Favolaschia claudopus</name>
    <dbReference type="NCBI Taxonomy" id="2862362"/>
    <lineage>
        <taxon>Eukaryota</taxon>
        <taxon>Fungi</taxon>
        <taxon>Dikarya</taxon>
        <taxon>Basidiomycota</taxon>
        <taxon>Agaricomycotina</taxon>
        <taxon>Agaricomycetes</taxon>
        <taxon>Agaricomycetidae</taxon>
        <taxon>Agaricales</taxon>
        <taxon>Marasmiineae</taxon>
        <taxon>Mycenaceae</taxon>
        <taxon>Favolaschia</taxon>
    </lineage>
</organism>
<gene>
    <name evidence="6" type="ORF">R3P38DRAFT_3120552</name>
</gene>
<comment type="caution">
    <text evidence="6">The sequence shown here is derived from an EMBL/GenBank/DDBJ whole genome shotgun (WGS) entry which is preliminary data.</text>
</comment>
<keyword evidence="2 4" id="KW-0863">Zinc-finger</keyword>
<dbReference type="AlphaFoldDB" id="A0AAV9ZE36"/>
<dbReference type="GO" id="GO:0008270">
    <property type="term" value="F:zinc ion binding"/>
    <property type="evidence" value="ECO:0007669"/>
    <property type="project" value="UniProtKB-KW"/>
</dbReference>
<dbReference type="PROSITE" id="PS50865">
    <property type="entry name" value="ZF_MYND_2"/>
    <property type="match status" value="1"/>
</dbReference>
<sequence>MHPALHLDNLKRLPIAIRSQANAAISAETCNRYRTVDNMRLVRDYVVTAPETERACMLPILYRILDPSQIPNLDSVTTRTGSDKSPTEAEISIPKAIFALEALYTTPLPESIGIDLWLRVWPWVRFLHLYTHGDPAHTPDTEREFFVDFIIFACGLFHHAPTMELITSTSWLWFMFGRAWLCSVTIPDPAKRVATFNALYRLMSNKKITDSSNMDELLNGVGGTTADLARLVVGYLDTLILDHNTPNSALTDHPYVSFVGSIFKFLYRIDPTLFDPKTPRKTLGRFGEELLAQPILGVLSRFLRSLVATMTPGTTAVLQQFFALLGVLIVTTSGWAQLPVAAKNGLIPALLSCAGSTSAPLLRTHLRLCFTMILPLALTSYALLSALQIGWPDVESAAKQITDADFRPIWAAFSSLVNERLQVVNEFNCSHAAMRACDNLECSAIDSKNKFRRCSGCRSFYYCSSACQSADWRNGGHRKTCGSYGTILIGERNSDNFTSRQRSFLRALVHHDYQKERHNIDAKRAAFFRDYPPGSIITIYDYTQGAVRVEVKKARHKLESLEGSEWNDLLSRAAASGGQMSIDLATIPVNGPMEPRHLAIPLRSSSGVITQELMRLATTLPPMPQSGHLPRHPYREVMAVMKAVSLIHRTAGAHVVEIH</sequence>
<proteinExistence type="predicted"/>
<evidence type="ECO:0000256" key="2">
    <source>
        <dbReference type="ARBA" id="ARBA00022771"/>
    </source>
</evidence>
<evidence type="ECO:0000256" key="1">
    <source>
        <dbReference type="ARBA" id="ARBA00022723"/>
    </source>
</evidence>
<keyword evidence="1" id="KW-0479">Metal-binding</keyword>
<evidence type="ECO:0000313" key="7">
    <source>
        <dbReference type="Proteomes" id="UP001362999"/>
    </source>
</evidence>
<dbReference type="Gene3D" id="6.10.140.2220">
    <property type="match status" value="1"/>
</dbReference>
<feature type="domain" description="MYND-type" evidence="5">
    <location>
        <begin position="439"/>
        <end position="481"/>
    </location>
</feature>
<evidence type="ECO:0000256" key="3">
    <source>
        <dbReference type="ARBA" id="ARBA00022833"/>
    </source>
</evidence>
<dbReference type="SUPFAM" id="SSF144232">
    <property type="entry name" value="HIT/MYND zinc finger-like"/>
    <property type="match status" value="1"/>
</dbReference>
<dbReference type="EMBL" id="JAWWNJ010000162">
    <property type="protein sequence ID" value="KAK6978045.1"/>
    <property type="molecule type" value="Genomic_DNA"/>
</dbReference>
<dbReference type="Proteomes" id="UP001362999">
    <property type="component" value="Unassembled WGS sequence"/>
</dbReference>
<dbReference type="InterPro" id="IPR002893">
    <property type="entry name" value="Znf_MYND"/>
</dbReference>
<name>A0AAV9ZE36_9AGAR</name>
<accession>A0AAV9ZE36</accession>
<dbReference type="Pfam" id="PF01753">
    <property type="entry name" value="zf-MYND"/>
    <property type="match status" value="1"/>
</dbReference>
<evidence type="ECO:0000259" key="5">
    <source>
        <dbReference type="PROSITE" id="PS50865"/>
    </source>
</evidence>
<evidence type="ECO:0000313" key="6">
    <source>
        <dbReference type="EMBL" id="KAK6978045.1"/>
    </source>
</evidence>